<feature type="non-terminal residue" evidence="4">
    <location>
        <position position="403"/>
    </location>
</feature>
<evidence type="ECO:0000313" key="5">
    <source>
        <dbReference type="Proteomes" id="UP000469670"/>
    </source>
</evidence>
<dbReference type="InterPro" id="IPR025110">
    <property type="entry name" value="AMP-bd_C"/>
</dbReference>
<dbReference type="InterPro" id="IPR009081">
    <property type="entry name" value="PP-bd_ACP"/>
</dbReference>
<dbReference type="RefSeq" id="WP_164205100.1">
    <property type="nucleotide sequence ID" value="NZ_JAAGMP010001036.1"/>
</dbReference>
<reference evidence="4 5" key="1">
    <citation type="submission" date="2020-01" db="EMBL/GenBank/DDBJ databases">
        <title>Insect and environment-associated Actinomycetes.</title>
        <authorList>
            <person name="Currrie C."/>
            <person name="Chevrette M."/>
            <person name="Carlson C."/>
            <person name="Stubbendieck R."/>
            <person name="Wendt-Pienkowski E."/>
        </authorList>
    </citation>
    <scope>NUCLEOTIDE SEQUENCE [LARGE SCALE GENOMIC DNA]</scope>
    <source>
        <strain evidence="4 5">SID7590</strain>
    </source>
</reference>
<dbReference type="NCBIfam" id="TIGR01733">
    <property type="entry name" value="AA-adenyl-dom"/>
    <property type="match status" value="1"/>
</dbReference>
<proteinExistence type="predicted"/>
<dbReference type="EMBL" id="JAAGMP010001036">
    <property type="protein sequence ID" value="NEC21136.1"/>
    <property type="molecule type" value="Genomic_DNA"/>
</dbReference>
<dbReference type="FunFam" id="3.30.300.30:FF:000010">
    <property type="entry name" value="Enterobactin synthetase component F"/>
    <property type="match status" value="1"/>
</dbReference>
<dbReference type="Gene3D" id="3.30.300.30">
    <property type="match status" value="1"/>
</dbReference>
<dbReference type="PROSITE" id="PS50075">
    <property type="entry name" value="CARRIER"/>
    <property type="match status" value="1"/>
</dbReference>
<comment type="caution">
    <text evidence="4">The sequence shown here is derived from an EMBL/GenBank/DDBJ whole genome shotgun (WGS) entry which is preliminary data.</text>
</comment>
<dbReference type="FunFam" id="2.30.38.10:FF:000001">
    <property type="entry name" value="Non-ribosomal peptide synthetase PvdI"/>
    <property type="match status" value="1"/>
</dbReference>
<dbReference type="SUPFAM" id="SSF56801">
    <property type="entry name" value="Acetyl-CoA synthetase-like"/>
    <property type="match status" value="1"/>
</dbReference>
<dbReference type="InterPro" id="IPR042099">
    <property type="entry name" value="ANL_N_sf"/>
</dbReference>
<dbReference type="Proteomes" id="UP000469670">
    <property type="component" value="Unassembled WGS sequence"/>
</dbReference>
<dbReference type="GO" id="GO:0044550">
    <property type="term" value="P:secondary metabolite biosynthetic process"/>
    <property type="evidence" value="ECO:0007669"/>
    <property type="project" value="TreeGrafter"/>
</dbReference>
<feature type="non-terminal residue" evidence="4">
    <location>
        <position position="1"/>
    </location>
</feature>
<evidence type="ECO:0000256" key="1">
    <source>
        <dbReference type="ARBA" id="ARBA00022450"/>
    </source>
</evidence>
<dbReference type="InterPro" id="IPR029058">
    <property type="entry name" value="AB_hydrolase_fold"/>
</dbReference>
<dbReference type="GO" id="GO:0043041">
    <property type="term" value="P:amino acid activation for nonribosomal peptide biosynthetic process"/>
    <property type="evidence" value="ECO:0007669"/>
    <property type="project" value="TreeGrafter"/>
</dbReference>
<dbReference type="InterPro" id="IPR045851">
    <property type="entry name" value="AMP-bd_C_sf"/>
</dbReference>
<evidence type="ECO:0000313" key="4">
    <source>
        <dbReference type="EMBL" id="NEC21136.1"/>
    </source>
</evidence>
<dbReference type="Gene3D" id="3.40.50.1820">
    <property type="entry name" value="alpha/beta hydrolase"/>
    <property type="match status" value="1"/>
</dbReference>
<accession>A0A7K3S0V7</accession>
<dbReference type="InterPro" id="IPR010071">
    <property type="entry name" value="AA_adenyl_dom"/>
</dbReference>
<protein>
    <submittedName>
        <fullName evidence="4">Amino acid adenylation domain-containing protein</fullName>
    </submittedName>
</protein>
<name>A0A7K3S0V7_9ACTN</name>
<dbReference type="PANTHER" id="PTHR45527:SF1">
    <property type="entry name" value="FATTY ACID SYNTHASE"/>
    <property type="match status" value="1"/>
</dbReference>
<dbReference type="AlphaFoldDB" id="A0A7K3S0V7"/>
<dbReference type="Pfam" id="PF13193">
    <property type="entry name" value="AMP-binding_C"/>
    <property type="match status" value="1"/>
</dbReference>
<gene>
    <name evidence="4" type="ORF">G3I50_23250</name>
</gene>
<dbReference type="Pfam" id="PF00501">
    <property type="entry name" value="AMP-binding"/>
    <property type="match status" value="1"/>
</dbReference>
<keyword evidence="1" id="KW-0596">Phosphopantetheine</keyword>
<dbReference type="Pfam" id="PF00550">
    <property type="entry name" value="PP-binding"/>
    <property type="match status" value="1"/>
</dbReference>
<dbReference type="InterPro" id="IPR000873">
    <property type="entry name" value="AMP-dep_synth/lig_dom"/>
</dbReference>
<organism evidence="4 5">
    <name type="scientific">Streptomyces parvus</name>
    <dbReference type="NCBI Taxonomy" id="66428"/>
    <lineage>
        <taxon>Bacteria</taxon>
        <taxon>Bacillati</taxon>
        <taxon>Actinomycetota</taxon>
        <taxon>Actinomycetes</taxon>
        <taxon>Kitasatosporales</taxon>
        <taxon>Streptomycetaceae</taxon>
        <taxon>Streptomyces</taxon>
    </lineage>
</organism>
<dbReference type="PANTHER" id="PTHR45527">
    <property type="entry name" value="NONRIBOSOMAL PEPTIDE SYNTHETASE"/>
    <property type="match status" value="1"/>
</dbReference>
<dbReference type="Gene3D" id="3.40.50.12780">
    <property type="entry name" value="N-terminal domain of ligase-like"/>
    <property type="match status" value="1"/>
</dbReference>
<evidence type="ECO:0000256" key="2">
    <source>
        <dbReference type="ARBA" id="ARBA00022553"/>
    </source>
</evidence>
<dbReference type="GO" id="GO:0005737">
    <property type="term" value="C:cytoplasm"/>
    <property type="evidence" value="ECO:0007669"/>
    <property type="project" value="TreeGrafter"/>
</dbReference>
<feature type="domain" description="Carrier" evidence="3">
    <location>
        <begin position="368"/>
        <end position="403"/>
    </location>
</feature>
<evidence type="ECO:0000259" key="3">
    <source>
        <dbReference type="PROSITE" id="PS50075"/>
    </source>
</evidence>
<dbReference type="GO" id="GO:0031177">
    <property type="term" value="F:phosphopantetheine binding"/>
    <property type="evidence" value="ECO:0007669"/>
    <property type="project" value="TreeGrafter"/>
</dbReference>
<keyword evidence="2" id="KW-0597">Phosphoprotein</keyword>
<sequence>PTDTERITPLTPANTAYTIYTSGSTGHPKGVTVTHTGLTSLITTLVERCDTGPRSRVVQLASPSFDASILELLMAIGNGGTLVQPSPGQLAGDDLARTLADRRITHAFIPPSLLATLPAEAARTLTELSSLIVGAEACSPHLVPLWAPNRRMANLYGPTEATITTLSHVLTRAHTPIGAPNNNTRVHVLDENLRQAPTGIPGELYVAGRGLARGYLNRSGLTSERFVADPFGEPGERMYRTGDLVRWNQDGELEYLGRTDDQVKIRGFRIEPGEIQAALTQLPGIAQAVVIAREDQPGDTRLVAYVVPETDHSVSTAEVRDHLRQQLPDYMVPAAIVALDRMPVTPNGKTDRGALPAPVYTAAGYGRGARTPQEQILTAAFAEILGLPNIAADDNFFDLGGHS</sequence>